<organism evidence="1 2">
    <name type="scientific">Mycoplasmopsis meleagridis ATCC 25294</name>
    <dbReference type="NCBI Taxonomy" id="1264554"/>
    <lineage>
        <taxon>Bacteria</taxon>
        <taxon>Bacillati</taxon>
        <taxon>Mycoplasmatota</taxon>
        <taxon>Mycoplasmoidales</taxon>
        <taxon>Metamycoplasmataceae</taxon>
        <taxon>Mycoplasmopsis</taxon>
    </lineage>
</organism>
<reference evidence="1 2" key="1">
    <citation type="submission" date="2015-03" db="EMBL/GenBank/DDBJ databases">
        <title>Genome sequence of Mycoplasma meleagridis strain ATCC 25294.</title>
        <authorList>
            <person name="Yacoub E."/>
            <person name="Blanchard A."/>
            <person name="Sirand-Pugnet P."/>
            <person name="Mardassi B.B.A."/>
        </authorList>
    </citation>
    <scope>NUCLEOTIDE SEQUENCE [LARGE SCALE GENOMIC DNA]</scope>
    <source>
        <strain evidence="1 2">ATCC 25294</strain>
    </source>
</reference>
<accession>A0A0F5H2J7</accession>
<protein>
    <submittedName>
        <fullName evidence="1">Uncharacterized protein</fullName>
    </submittedName>
</protein>
<gene>
    <name evidence="1" type="ORF">MMELEA_02580</name>
</gene>
<proteinExistence type="predicted"/>
<evidence type="ECO:0000313" key="1">
    <source>
        <dbReference type="EMBL" id="KKB27067.1"/>
    </source>
</evidence>
<dbReference type="AlphaFoldDB" id="A0A0F5H2J7"/>
<dbReference type="Proteomes" id="UP000033750">
    <property type="component" value="Unassembled WGS sequence"/>
</dbReference>
<sequence>MKELNKTAKNDKATKLIKTIEDALANESSTQQSEQKKGIDLTSTNTVESFIRTIDTLINSINKSSSTQDSTL</sequence>
<name>A0A0F5H2J7_9BACT</name>
<comment type="caution">
    <text evidence="1">The sequence shown here is derived from an EMBL/GenBank/DDBJ whole genome shotgun (WGS) entry which is preliminary data.</text>
</comment>
<dbReference type="EMBL" id="JZXN01000003">
    <property type="protein sequence ID" value="KKB27067.1"/>
    <property type="molecule type" value="Genomic_DNA"/>
</dbReference>
<dbReference type="PATRIC" id="fig|1264554.4.peg.26"/>
<keyword evidence="2" id="KW-1185">Reference proteome</keyword>
<evidence type="ECO:0000313" key="2">
    <source>
        <dbReference type="Proteomes" id="UP000033750"/>
    </source>
</evidence>